<dbReference type="InterPro" id="IPR011006">
    <property type="entry name" value="CheY-like_superfamily"/>
</dbReference>
<name>A0A9W8YEE3_9PLEO</name>
<dbReference type="PRINTS" id="PR00344">
    <property type="entry name" value="BCTRLSENSOR"/>
</dbReference>
<keyword evidence="8" id="KW-1185">Reference proteome</keyword>
<feature type="compositionally biased region" description="Basic and acidic residues" evidence="3">
    <location>
        <begin position="1"/>
        <end position="11"/>
    </location>
</feature>
<dbReference type="SMART" id="SM00448">
    <property type="entry name" value="REC"/>
    <property type="match status" value="1"/>
</dbReference>
<dbReference type="CDD" id="cd00130">
    <property type="entry name" value="PAS"/>
    <property type="match status" value="1"/>
</dbReference>
<dbReference type="SUPFAM" id="SSF55785">
    <property type="entry name" value="PYP-like sensor domain (PAS domain)"/>
    <property type="match status" value="1"/>
</dbReference>
<dbReference type="Pfam" id="PF13188">
    <property type="entry name" value="PAS_8"/>
    <property type="match status" value="1"/>
</dbReference>
<dbReference type="InterPro" id="IPR036890">
    <property type="entry name" value="HATPase_C_sf"/>
</dbReference>
<feature type="compositionally biased region" description="Polar residues" evidence="3">
    <location>
        <begin position="12"/>
        <end position="34"/>
    </location>
</feature>
<dbReference type="SMART" id="SM00387">
    <property type="entry name" value="HATPase_c"/>
    <property type="match status" value="1"/>
</dbReference>
<feature type="compositionally biased region" description="Polar residues" evidence="3">
    <location>
        <begin position="188"/>
        <end position="201"/>
    </location>
</feature>
<comment type="caution">
    <text evidence="7">The sequence shown here is derived from an EMBL/GenBank/DDBJ whole genome shotgun (WGS) entry which is preliminary data.</text>
</comment>
<dbReference type="CDD" id="cd17546">
    <property type="entry name" value="REC_hyHK_CKI1_RcsC-like"/>
    <property type="match status" value="1"/>
</dbReference>
<dbReference type="SUPFAM" id="SSF55781">
    <property type="entry name" value="GAF domain-like"/>
    <property type="match status" value="1"/>
</dbReference>
<gene>
    <name evidence="7" type="ORF">N0V83_003366</name>
</gene>
<feature type="region of interest" description="Disordered" evidence="3">
    <location>
        <begin position="163"/>
        <end position="206"/>
    </location>
</feature>
<dbReference type="InterPro" id="IPR058846">
    <property type="entry name" value="PAS-like"/>
</dbReference>
<dbReference type="Gene3D" id="3.30.450.20">
    <property type="entry name" value="PAS domain"/>
    <property type="match status" value="2"/>
</dbReference>
<dbReference type="PROSITE" id="PS50109">
    <property type="entry name" value="HIS_KIN"/>
    <property type="match status" value="1"/>
</dbReference>
<dbReference type="InterPro" id="IPR000014">
    <property type="entry name" value="PAS"/>
</dbReference>
<dbReference type="Proteomes" id="UP001140560">
    <property type="component" value="Unassembled WGS sequence"/>
</dbReference>
<dbReference type="Pfam" id="PF00072">
    <property type="entry name" value="Response_reg"/>
    <property type="match status" value="1"/>
</dbReference>
<keyword evidence="1 2" id="KW-0597">Phosphoprotein</keyword>
<dbReference type="Pfam" id="PF26131">
    <property type="entry name" value="PAS-like"/>
    <property type="match status" value="1"/>
</dbReference>
<sequence length="1312" mass="146201">MATNEIPREQGEANQDTSTTPRRSIHPTSIPQLRRASTQDLASVTLLDALEYDDRPTFAVHVQAAQQRHVPLDFMYHNPAMQAVDGLLAKVSGHHDAMSMFDTAGAQLAFADWLGGRANEGDLARKANAYQFEGHIWTAVLVGRYKVVSGVPTALLWVDVVPGRQRGPTSPRERKEPTIRALQPDRASFTNDAGSTRSPPSLETPGAAIKYGPFDYTAETLPSTAASDPHIAYFRSVDWAQTPLGPMSAWPAELRAIVNHVLNDCFPNALFWGDDVILIHNQHYVQLLGALHPCMGKSIRTEAVDHWPSFEPIIKHINDTGRSLAEEDMLMFIDRHGFSEETHWAFQFVPVLDSDGHIAGYNQRFYETTNHHLLERRVSSLVEMASQTANARDFDSFWHIAQRTLTLNDKDVPFALLYAADRHGGTDTVPSPNSTPPLDKCLLKGAIGVESDHPIAPSVISVNEGSHIFQSFLQQAIKSRKATIVQLDELVSTGTTLQGIKWKGYGEPCRTIVICPILLTIGEQVVGFLILGINPRRPFDEAYQSFVQVTLRLLATSLASVLLLEEEKRQREMAIGQAARIQEHLLAELHLKEKKFQRFAERSDVGIFIMDRAGKYTYRNQRWYDLFGVSVKEDDVMTAWEQIAFPEDFDKFAAFFSKLVVDFEPICFELRTKLHWSPPPDLVQPECEATTTFKWILCSAYPEVDANGQICEIVGNITDISRQKWAESIQKVRTDSALEGKQHLEHFIDTTSHEMRNPLSAILQCADGILSSYSSEDDRKPPTPRLWSAFLEQTMDAAQTIAQCAQHMRHIVDDILTISKLDSGLLVITPVDAQPEAVAKHAVKMFEAEAKAADVDISYVVDQSYRDMQVDWVSLDPTRLLQVLINLLTNAIKFTRLEPTRRVTVSMAASATEPASVEGGIQFNEDRLVGQDSNLEEDWKQAPEVFFIQFCVIDTGRGLSEEERGNLFTRFSQASPRTHINYGGSGLGLFISRRLTELQGGAIGLASEAKKGSIFSFYIKTRRSKPAISRKGSIPNVIPEDIRHRPGTPLINLTRPAHPLRNLTGESDRRRTPPSCKAQTRHPFTRQVSMTHAQVSPEALGLPPDPDLKELKRSKSISETLHVLIVEDNLVNQKVLAKQLRNLGCVVSVANHGREALEFLPKTTCWDHSHPRSRALTQSYHIPSTEPIPDLVDGSPPVELSLILMDWEMPIMNGLTAVAQIRELEKDGVMRGRMPVIGVTANVRPQQIQTAVTAGMDDVVSKPFRVAELLVRMRGIVAGMTGDTEMKEVEDGVALALEAEAMNEKAPIDEAE</sequence>
<dbReference type="InterPro" id="IPR004358">
    <property type="entry name" value="Sig_transdc_His_kin-like_C"/>
</dbReference>
<evidence type="ECO:0000259" key="6">
    <source>
        <dbReference type="PROSITE" id="PS50112"/>
    </source>
</evidence>
<evidence type="ECO:0000256" key="2">
    <source>
        <dbReference type="PROSITE-ProRule" id="PRU00169"/>
    </source>
</evidence>
<evidence type="ECO:0000256" key="3">
    <source>
        <dbReference type="SAM" id="MobiDB-lite"/>
    </source>
</evidence>
<feature type="domain" description="Response regulatory" evidence="5">
    <location>
        <begin position="1122"/>
        <end position="1277"/>
    </location>
</feature>
<dbReference type="InterPro" id="IPR001789">
    <property type="entry name" value="Sig_transdc_resp-reg_receiver"/>
</dbReference>
<dbReference type="SUPFAM" id="SSF55874">
    <property type="entry name" value="ATPase domain of HSP90 chaperone/DNA topoisomerase II/histidine kinase"/>
    <property type="match status" value="1"/>
</dbReference>
<dbReference type="SUPFAM" id="SSF52172">
    <property type="entry name" value="CheY-like"/>
    <property type="match status" value="1"/>
</dbReference>
<dbReference type="PROSITE" id="PS50112">
    <property type="entry name" value="PAS"/>
    <property type="match status" value="1"/>
</dbReference>
<dbReference type="InterPro" id="IPR003594">
    <property type="entry name" value="HATPase_dom"/>
</dbReference>
<dbReference type="Gene3D" id="1.10.287.130">
    <property type="match status" value="1"/>
</dbReference>
<dbReference type="InterPro" id="IPR035965">
    <property type="entry name" value="PAS-like_dom_sf"/>
</dbReference>
<dbReference type="GO" id="GO:0000155">
    <property type="term" value="F:phosphorelay sensor kinase activity"/>
    <property type="evidence" value="ECO:0007669"/>
    <property type="project" value="InterPro"/>
</dbReference>
<dbReference type="EMBL" id="JAPEUY010000005">
    <property type="protein sequence ID" value="KAJ4373075.1"/>
    <property type="molecule type" value="Genomic_DNA"/>
</dbReference>
<dbReference type="SUPFAM" id="SSF47384">
    <property type="entry name" value="Homodimeric domain of signal transducing histidine kinase"/>
    <property type="match status" value="1"/>
</dbReference>
<dbReference type="Pfam" id="PF00512">
    <property type="entry name" value="HisKA"/>
    <property type="match status" value="1"/>
</dbReference>
<dbReference type="InterPro" id="IPR003661">
    <property type="entry name" value="HisK_dim/P_dom"/>
</dbReference>
<evidence type="ECO:0000256" key="1">
    <source>
        <dbReference type="ARBA" id="ARBA00022553"/>
    </source>
</evidence>
<dbReference type="InterPro" id="IPR005467">
    <property type="entry name" value="His_kinase_dom"/>
</dbReference>
<protein>
    <recommendedName>
        <fullName evidence="9">Histidine kinase</fullName>
    </recommendedName>
</protein>
<reference evidence="7" key="1">
    <citation type="submission" date="2022-10" db="EMBL/GenBank/DDBJ databases">
        <title>Tapping the CABI collections for fungal endophytes: first genome assemblies for Collariella, Neodidymelliopsis, Ascochyta clinopodiicola, Didymella pomorum, Didymosphaeria variabile, Neocosmospora piperis and Neocucurbitaria cava.</title>
        <authorList>
            <person name="Hill R."/>
        </authorList>
    </citation>
    <scope>NUCLEOTIDE SEQUENCE</scope>
    <source>
        <strain evidence="7">IMI 356814</strain>
    </source>
</reference>
<dbReference type="Gene3D" id="3.30.565.10">
    <property type="entry name" value="Histidine kinase-like ATPase, C-terminal domain"/>
    <property type="match status" value="1"/>
</dbReference>
<dbReference type="Pfam" id="PF02518">
    <property type="entry name" value="HATPase_c"/>
    <property type="match status" value="1"/>
</dbReference>
<proteinExistence type="predicted"/>
<evidence type="ECO:0000313" key="8">
    <source>
        <dbReference type="Proteomes" id="UP001140560"/>
    </source>
</evidence>
<evidence type="ECO:0000259" key="4">
    <source>
        <dbReference type="PROSITE" id="PS50109"/>
    </source>
</evidence>
<dbReference type="SMART" id="SM00388">
    <property type="entry name" value="HisKA"/>
    <property type="match status" value="1"/>
</dbReference>
<feature type="modified residue" description="4-aspartylphosphate" evidence="2">
    <location>
        <position position="1206"/>
    </location>
</feature>
<dbReference type="Gene3D" id="3.40.50.2300">
    <property type="match status" value="1"/>
</dbReference>
<organism evidence="7 8">
    <name type="scientific">Neocucurbitaria cava</name>
    <dbReference type="NCBI Taxonomy" id="798079"/>
    <lineage>
        <taxon>Eukaryota</taxon>
        <taxon>Fungi</taxon>
        <taxon>Dikarya</taxon>
        <taxon>Ascomycota</taxon>
        <taxon>Pezizomycotina</taxon>
        <taxon>Dothideomycetes</taxon>
        <taxon>Pleosporomycetidae</taxon>
        <taxon>Pleosporales</taxon>
        <taxon>Pleosporineae</taxon>
        <taxon>Cucurbitariaceae</taxon>
        <taxon>Neocucurbitaria</taxon>
    </lineage>
</organism>
<evidence type="ECO:0000313" key="7">
    <source>
        <dbReference type="EMBL" id="KAJ4373075.1"/>
    </source>
</evidence>
<feature type="region of interest" description="Disordered" evidence="3">
    <location>
        <begin position="1038"/>
        <end position="1080"/>
    </location>
</feature>
<dbReference type="InterPro" id="IPR036097">
    <property type="entry name" value="HisK_dim/P_sf"/>
</dbReference>
<accession>A0A9W8YEE3</accession>
<feature type="domain" description="PAS" evidence="6">
    <location>
        <begin position="592"/>
        <end position="633"/>
    </location>
</feature>
<dbReference type="OrthoDB" id="60033at2759"/>
<evidence type="ECO:0000259" key="5">
    <source>
        <dbReference type="PROSITE" id="PS50110"/>
    </source>
</evidence>
<dbReference type="CDD" id="cd00082">
    <property type="entry name" value="HisKA"/>
    <property type="match status" value="1"/>
</dbReference>
<dbReference type="PANTHER" id="PTHR43719:SF30">
    <property type="entry name" value="TWO-COMPONENT SYSTEM RESPONSE REGULATOR"/>
    <property type="match status" value="1"/>
</dbReference>
<dbReference type="InterPro" id="IPR050956">
    <property type="entry name" value="2C_system_His_kinase"/>
</dbReference>
<evidence type="ECO:0008006" key="9">
    <source>
        <dbReference type="Google" id="ProtNLM"/>
    </source>
</evidence>
<feature type="region of interest" description="Disordered" evidence="3">
    <location>
        <begin position="1"/>
        <end position="34"/>
    </location>
</feature>
<dbReference type="PANTHER" id="PTHR43719">
    <property type="entry name" value="TWO-COMPONENT HISTIDINE KINASE"/>
    <property type="match status" value="1"/>
</dbReference>
<feature type="domain" description="Histidine kinase" evidence="4">
    <location>
        <begin position="750"/>
        <end position="1023"/>
    </location>
</feature>
<dbReference type="PROSITE" id="PS50110">
    <property type="entry name" value="RESPONSE_REGULATORY"/>
    <property type="match status" value="1"/>
</dbReference>